<evidence type="ECO:0000313" key="1">
    <source>
        <dbReference type="EMBL" id="KAH7970169.1"/>
    </source>
</evidence>
<evidence type="ECO:0000313" key="2">
    <source>
        <dbReference type="Proteomes" id="UP000821865"/>
    </source>
</evidence>
<keyword evidence="2" id="KW-1185">Reference proteome</keyword>
<dbReference type="EMBL" id="CM023480">
    <property type="protein sequence ID" value="KAH7970169.1"/>
    <property type="molecule type" value="Genomic_DNA"/>
</dbReference>
<accession>A0ACB8DHV8</accession>
<reference evidence="1" key="1">
    <citation type="submission" date="2020-05" db="EMBL/GenBank/DDBJ databases">
        <title>Large-scale comparative analyses of tick genomes elucidate their genetic diversity and vector capacities.</title>
        <authorList>
            <person name="Jia N."/>
            <person name="Wang J."/>
            <person name="Shi W."/>
            <person name="Du L."/>
            <person name="Sun Y."/>
            <person name="Zhan W."/>
            <person name="Jiang J."/>
            <person name="Wang Q."/>
            <person name="Zhang B."/>
            <person name="Ji P."/>
            <person name="Sakyi L.B."/>
            <person name="Cui X."/>
            <person name="Yuan T."/>
            <person name="Jiang B."/>
            <person name="Yang W."/>
            <person name="Lam T.T.-Y."/>
            <person name="Chang Q."/>
            <person name="Ding S."/>
            <person name="Wang X."/>
            <person name="Zhu J."/>
            <person name="Ruan X."/>
            <person name="Zhao L."/>
            <person name="Wei J."/>
            <person name="Que T."/>
            <person name="Du C."/>
            <person name="Cheng J."/>
            <person name="Dai P."/>
            <person name="Han X."/>
            <person name="Huang E."/>
            <person name="Gao Y."/>
            <person name="Liu J."/>
            <person name="Shao H."/>
            <person name="Ye R."/>
            <person name="Li L."/>
            <person name="Wei W."/>
            <person name="Wang X."/>
            <person name="Wang C."/>
            <person name="Yang T."/>
            <person name="Huo Q."/>
            <person name="Li W."/>
            <person name="Guo W."/>
            <person name="Chen H."/>
            <person name="Zhou L."/>
            <person name="Ni X."/>
            <person name="Tian J."/>
            <person name="Zhou Y."/>
            <person name="Sheng Y."/>
            <person name="Liu T."/>
            <person name="Pan Y."/>
            <person name="Xia L."/>
            <person name="Li J."/>
            <person name="Zhao F."/>
            <person name="Cao W."/>
        </authorList>
    </citation>
    <scope>NUCLEOTIDE SEQUENCE</scope>
    <source>
        <strain evidence="1">Dsil-2018</strain>
    </source>
</reference>
<gene>
    <name evidence="1" type="ORF">HPB49_000651</name>
</gene>
<name>A0ACB8DHV8_DERSI</name>
<dbReference type="Proteomes" id="UP000821865">
    <property type="component" value="Chromosome 11"/>
</dbReference>
<organism evidence="1 2">
    <name type="scientific">Dermacentor silvarum</name>
    <name type="common">Tick</name>
    <dbReference type="NCBI Taxonomy" id="543639"/>
    <lineage>
        <taxon>Eukaryota</taxon>
        <taxon>Metazoa</taxon>
        <taxon>Ecdysozoa</taxon>
        <taxon>Arthropoda</taxon>
        <taxon>Chelicerata</taxon>
        <taxon>Arachnida</taxon>
        <taxon>Acari</taxon>
        <taxon>Parasitiformes</taxon>
        <taxon>Ixodida</taxon>
        <taxon>Ixodoidea</taxon>
        <taxon>Ixodidae</taxon>
        <taxon>Rhipicephalinae</taxon>
        <taxon>Dermacentor</taxon>
    </lineage>
</organism>
<comment type="caution">
    <text evidence="1">The sequence shown here is derived from an EMBL/GenBank/DDBJ whole genome shotgun (WGS) entry which is preliminary data.</text>
</comment>
<protein>
    <submittedName>
        <fullName evidence="1">Uncharacterized protein</fullName>
    </submittedName>
</protein>
<proteinExistence type="predicted"/>
<sequence length="199" mass="21845">MASGGAGSSKDQPPGKRSALRRSDSTTSARGILRHKGAMKPAVQVPPDAAVKWNEENVKKTFHPQDKDYGLMKVAEPKTPYSYDMTKEQSPVDAQVLAQRIEICRNETLKSARIKREEEENMTEAQRGRHSRDRTKILLPPMIVAMPIDLSRNLHPHLLYTPFSPAVSQTVSLDGGASDVPGSAKDGDGRLMVDRLASS</sequence>